<feature type="region of interest" description="Disordered" evidence="1">
    <location>
        <begin position="288"/>
        <end position="340"/>
    </location>
</feature>
<dbReference type="HOGENOM" id="CLU_025041_0_0_10"/>
<dbReference type="Proteomes" id="UP000003167">
    <property type="component" value="Unassembled WGS sequence"/>
</dbReference>
<dbReference type="InterPro" id="IPR025631">
    <property type="entry name" value="Porin_10"/>
</dbReference>
<accession>H1HJH3</accession>
<sequence>MFVPICGHVYAQFDDTYNQMDATGNISRRGDKNMKDSLGTHKEIPKGIKVWTVDTRFGDRRLAVPDTVPHMFMNSIFTTGMCGEYNTTGNLGAPRINRIVIDRAETGQFIFTQPYDFVVTPVDQFHFTNTLSPFTNITFNTAGNRTNGEDHLTAKFGVNAGKKLGVGFKFDYLYGRGYYQNQSASHFNYMTYGSYLGDQYQAHLLLSTNHQKVAENGGISDDNYIVHPESYSDNYETSEIPTALSQNWNRNDNQHVFFTHRYNIGFNRKVPMNEDEIKARKFALASKKENEAQKKKELTGKEGRKPEEDKPVAQGRPDDAKIMGTEPIAQQKDSNRTSLDKATADSLLAVEQKAKADTAWLKNEFVPVTSFIHTMQFDNYRRIYQAYKTPTDFYANTYTIDEPLTGDSIYDKTRYYSLKNTFAISLLEGFNKWAKSGLKAFIASELRHFTLPNTTGSTSYNEHNLSIGAQLSKAQGKTFHYNATAETWLTGEDAGQLKLDASADLNFKLFGDTLSLTANGFFHRLNPIFYYRHYHSRHAWWDNNSMSKMLHTRLQGILHYQKTRTTLRIGIDEINNYAYFASSYTVNNGNRVNHAITVNQYGGAVNLITVALSQDFTLGPLNWESVITYQKSNNKTVLPVPDFNIYSNLYIKFKIARVLSCDFGADVRYFTKYFAPDYNPGLGQYTVQTNTATDGTDSRIEIGNYPVANVYANFHLKHTRFFIMMSHVNAGTGKKNYFFTPHYPLNQRILRFGLSWNFFN</sequence>
<keyword evidence="3" id="KW-1185">Reference proteome</keyword>
<dbReference type="PATRIC" id="fig|999422.3.peg.309"/>
<dbReference type="AlphaFoldDB" id="H1HJH3"/>
<dbReference type="STRING" id="999422.HMPREF9944_00317"/>
<name>H1HJH3_9BACT</name>
<evidence type="ECO:0000313" key="3">
    <source>
        <dbReference type="Proteomes" id="UP000003167"/>
    </source>
</evidence>
<dbReference type="Pfam" id="PF14121">
    <property type="entry name" value="Porin_10"/>
    <property type="match status" value="1"/>
</dbReference>
<proteinExistence type="predicted"/>
<feature type="compositionally biased region" description="Basic and acidic residues" evidence="1">
    <location>
        <begin position="288"/>
        <end position="321"/>
    </location>
</feature>
<evidence type="ECO:0000256" key="1">
    <source>
        <dbReference type="SAM" id="MobiDB-lite"/>
    </source>
</evidence>
<comment type="caution">
    <text evidence="2">The sequence shown here is derived from an EMBL/GenBank/DDBJ whole genome shotgun (WGS) entry which is preliminary data.</text>
</comment>
<dbReference type="EMBL" id="AGEK01000014">
    <property type="protein sequence ID" value="EHO73743.1"/>
    <property type="molecule type" value="Genomic_DNA"/>
</dbReference>
<gene>
    <name evidence="2" type="ORF">HMPREF9944_00317</name>
</gene>
<evidence type="ECO:0008006" key="4">
    <source>
        <dbReference type="Google" id="ProtNLM"/>
    </source>
</evidence>
<reference evidence="2 3" key="1">
    <citation type="submission" date="2011-12" db="EMBL/GenBank/DDBJ databases">
        <title>The Genome Sequence of Prevotella maculosa OT 289.</title>
        <authorList>
            <consortium name="The Broad Institute Genome Sequencing Platform"/>
            <person name="Earl A."/>
            <person name="Ward D."/>
            <person name="Feldgarden M."/>
            <person name="Gevers D."/>
            <person name="Izard J."/>
            <person name="Blanton J.M."/>
            <person name="Mathney J."/>
            <person name="Tanner A.C."/>
            <person name="Dewhirst F.E."/>
            <person name="Young S.K."/>
            <person name="Zeng Q."/>
            <person name="Gargeya S."/>
            <person name="Fitzgerald M."/>
            <person name="Haas B."/>
            <person name="Abouelleil A."/>
            <person name="Alvarado L."/>
            <person name="Arachchi H.M."/>
            <person name="Berlin A."/>
            <person name="Chapman S.B."/>
            <person name="Gearin G."/>
            <person name="Goldberg J."/>
            <person name="Griggs A."/>
            <person name="Gujja S."/>
            <person name="Hansen M."/>
            <person name="Heiman D."/>
            <person name="Howarth C."/>
            <person name="Larimer J."/>
            <person name="Lui A."/>
            <person name="MacDonald P.J.P."/>
            <person name="McCowen C."/>
            <person name="Montmayeur A."/>
            <person name="Murphy C."/>
            <person name="Neiman D."/>
            <person name="Pearson M."/>
            <person name="Priest M."/>
            <person name="Roberts A."/>
            <person name="Saif S."/>
            <person name="Shea T."/>
            <person name="Sisk P."/>
            <person name="Stolte C."/>
            <person name="Sykes S."/>
            <person name="Wortman J."/>
            <person name="Nusbaum C."/>
            <person name="Birren B."/>
        </authorList>
    </citation>
    <scope>NUCLEOTIDE SEQUENCE [LARGE SCALE GENOMIC DNA]</scope>
    <source>
        <strain evidence="2 3">OT 289</strain>
    </source>
</reference>
<organism evidence="2 3">
    <name type="scientific">Segatella maculosa OT 289</name>
    <dbReference type="NCBI Taxonomy" id="999422"/>
    <lineage>
        <taxon>Bacteria</taxon>
        <taxon>Pseudomonadati</taxon>
        <taxon>Bacteroidota</taxon>
        <taxon>Bacteroidia</taxon>
        <taxon>Bacteroidales</taxon>
        <taxon>Prevotellaceae</taxon>
        <taxon>Segatella</taxon>
    </lineage>
</organism>
<protein>
    <recommendedName>
        <fullName evidence="4">Porin</fullName>
    </recommendedName>
</protein>
<evidence type="ECO:0000313" key="2">
    <source>
        <dbReference type="EMBL" id="EHO73743.1"/>
    </source>
</evidence>